<proteinExistence type="predicted"/>
<dbReference type="RefSeq" id="WP_092068908.1">
    <property type="nucleotide sequence ID" value="NZ_FNHB01000001.1"/>
</dbReference>
<accession>A0A1G9N9N3</accession>
<reference evidence="2 3" key="1">
    <citation type="submission" date="2016-10" db="EMBL/GenBank/DDBJ databases">
        <authorList>
            <person name="de Groot N.N."/>
        </authorList>
    </citation>
    <scope>NUCLEOTIDE SEQUENCE [LARGE SCALE GENOMIC DNA]</scope>
    <source>
        <strain evidence="2 3">DSM 1736</strain>
    </source>
</reference>
<keyword evidence="1" id="KW-0812">Transmembrane</keyword>
<feature type="transmembrane region" description="Helical" evidence="1">
    <location>
        <begin position="29"/>
        <end position="52"/>
    </location>
</feature>
<dbReference type="EMBL" id="FNHB01000001">
    <property type="protein sequence ID" value="SDL83222.1"/>
    <property type="molecule type" value="Genomic_DNA"/>
</dbReference>
<evidence type="ECO:0000313" key="3">
    <source>
        <dbReference type="Proteomes" id="UP000214880"/>
    </source>
</evidence>
<gene>
    <name evidence="2" type="ORF">SAMN04488502_101943</name>
</gene>
<evidence type="ECO:0000313" key="2">
    <source>
        <dbReference type="EMBL" id="SDL83222.1"/>
    </source>
</evidence>
<name>A0A1G9N9N3_9FIRM</name>
<feature type="transmembrane region" description="Helical" evidence="1">
    <location>
        <begin position="58"/>
        <end position="78"/>
    </location>
</feature>
<sequence length="108" mass="11761">MNTTILDAFNQLKQLLAGADPTTQTILRILAAIFGGYALNASVLTALALLLPWPKVDVLFFTALLPALIYPATLLWVFAAPTAQRAWRDLWNVILLSGLLALIAAWTN</sequence>
<dbReference type="STRING" id="146817.SAMN04488502_101943"/>
<organism evidence="2 3">
    <name type="scientific">Dendrosporobacter quercicolus</name>
    <dbReference type="NCBI Taxonomy" id="146817"/>
    <lineage>
        <taxon>Bacteria</taxon>
        <taxon>Bacillati</taxon>
        <taxon>Bacillota</taxon>
        <taxon>Negativicutes</taxon>
        <taxon>Selenomonadales</taxon>
        <taxon>Sporomusaceae</taxon>
        <taxon>Dendrosporobacter</taxon>
    </lineage>
</organism>
<dbReference type="Proteomes" id="UP000214880">
    <property type="component" value="Unassembled WGS sequence"/>
</dbReference>
<evidence type="ECO:0000256" key="1">
    <source>
        <dbReference type="SAM" id="Phobius"/>
    </source>
</evidence>
<keyword evidence="1" id="KW-0472">Membrane</keyword>
<feature type="transmembrane region" description="Helical" evidence="1">
    <location>
        <begin position="90"/>
        <end position="107"/>
    </location>
</feature>
<keyword evidence="3" id="KW-1185">Reference proteome</keyword>
<dbReference type="AlphaFoldDB" id="A0A1G9N9N3"/>
<dbReference type="OrthoDB" id="1684279at2"/>
<protein>
    <submittedName>
        <fullName evidence="2">Uncharacterized protein</fullName>
    </submittedName>
</protein>
<keyword evidence="1" id="KW-1133">Transmembrane helix</keyword>